<reference evidence="5" key="2">
    <citation type="submission" date="2022-01" db="EMBL/GenBank/DDBJ databases">
        <authorList>
            <person name="Yamashiro T."/>
            <person name="Shiraishi A."/>
            <person name="Satake H."/>
            <person name="Nakayama K."/>
        </authorList>
    </citation>
    <scope>NUCLEOTIDE SEQUENCE</scope>
</reference>
<dbReference type="Pfam" id="PF02874">
    <property type="entry name" value="ATP-synt_ab_N"/>
    <property type="match status" value="1"/>
</dbReference>
<evidence type="ECO:0000256" key="1">
    <source>
        <dbReference type="ARBA" id="ARBA00008936"/>
    </source>
</evidence>
<evidence type="ECO:0000259" key="4">
    <source>
        <dbReference type="Pfam" id="PF02874"/>
    </source>
</evidence>
<name>A0ABQ5CB43_9ASTR</name>
<dbReference type="EMBL" id="BQNB010014125">
    <property type="protein sequence ID" value="GJT24310.1"/>
    <property type="molecule type" value="Genomic_DNA"/>
</dbReference>
<keyword evidence="3" id="KW-0406">Ion transport</keyword>
<evidence type="ECO:0000256" key="3">
    <source>
        <dbReference type="ARBA" id="ARBA00022781"/>
    </source>
</evidence>
<keyword evidence="3" id="KW-0375">Hydrogen ion transport</keyword>
<evidence type="ECO:0000256" key="2">
    <source>
        <dbReference type="ARBA" id="ARBA00022448"/>
    </source>
</evidence>
<dbReference type="Proteomes" id="UP001151760">
    <property type="component" value="Unassembled WGS sequence"/>
</dbReference>
<dbReference type="PANTHER" id="PTHR48082">
    <property type="entry name" value="ATP SYNTHASE SUBUNIT ALPHA, MITOCHONDRIAL"/>
    <property type="match status" value="1"/>
</dbReference>
<accession>A0ABQ5CB43</accession>
<dbReference type="InterPro" id="IPR005294">
    <property type="entry name" value="ATP_synth_F1_asu"/>
</dbReference>
<dbReference type="SUPFAM" id="SSF50615">
    <property type="entry name" value="N-terminal domain of alpha and beta subunits of F1 ATP synthase"/>
    <property type="match status" value="1"/>
</dbReference>
<dbReference type="InterPro" id="IPR004100">
    <property type="entry name" value="ATPase_F1/V1/A1_a/bsu_N"/>
</dbReference>
<feature type="domain" description="ATPase F1/V1/A1 complex alpha/beta subunit N-terminal" evidence="4">
    <location>
        <begin position="11"/>
        <end position="48"/>
    </location>
</feature>
<dbReference type="SUPFAM" id="SSF75304">
    <property type="entry name" value="Amidase signature (AS) enzymes"/>
    <property type="match status" value="1"/>
</dbReference>
<protein>
    <submittedName>
        <fullName evidence="5">ATP synthase alpha subunit</fullName>
    </submittedName>
</protein>
<evidence type="ECO:0000313" key="6">
    <source>
        <dbReference type="Proteomes" id="UP001151760"/>
    </source>
</evidence>
<evidence type="ECO:0000313" key="5">
    <source>
        <dbReference type="EMBL" id="GJT24310.1"/>
    </source>
</evidence>
<dbReference type="PANTHER" id="PTHR48082:SF2">
    <property type="entry name" value="ATP SYNTHASE SUBUNIT ALPHA, MITOCHONDRIAL"/>
    <property type="match status" value="1"/>
</dbReference>
<proteinExistence type="inferred from homology"/>
<comment type="caution">
    <text evidence="5">The sequence shown here is derived from an EMBL/GenBank/DDBJ whole genome shotgun (WGS) entry which is preliminary data.</text>
</comment>
<reference evidence="5" key="1">
    <citation type="journal article" date="2022" name="Int. J. Mol. Sci.">
        <title>Draft Genome of Tanacetum Coccineum: Genomic Comparison of Closely Related Tanacetum-Family Plants.</title>
        <authorList>
            <person name="Yamashiro T."/>
            <person name="Shiraishi A."/>
            <person name="Nakayama K."/>
            <person name="Satake H."/>
        </authorList>
    </citation>
    <scope>NUCLEOTIDE SEQUENCE</scope>
</reference>
<comment type="similarity">
    <text evidence="1">Belongs to the ATPase alpha/beta chains family.</text>
</comment>
<organism evidence="5 6">
    <name type="scientific">Tanacetum coccineum</name>
    <dbReference type="NCBI Taxonomy" id="301880"/>
    <lineage>
        <taxon>Eukaryota</taxon>
        <taxon>Viridiplantae</taxon>
        <taxon>Streptophyta</taxon>
        <taxon>Embryophyta</taxon>
        <taxon>Tracheophyta</taxon>
        <taxon>Spermatophyta</taxon>
        <taxon>Magnoliopsida</taxon>
        <taxon>eudicotyledons</taxon>
        <taxon>Gunneridae</taxon>
        <taxon>Pentapetalae</taxon>
        <taxon>asterids</taxon>
        <taxon>campanulids</taxon>
        <taxon>Asterales</taxon>
        <taxon>Asteraceae</taxon>
        <taxon>Asteroideae</taxon>
        <taxon>Anthemideae</taxon>
        <taxon>Anthemidinae</taxon>
        <taxon>Tanacetum</taxon>
    </lineage>
</organism>
<sequence length="155" mass="16925">MLLGELKIERDIQAGEMVEFASGVKGITLNLDNENVRIVVFGSDTLLKKVIDRDGLFWGKGSGGGGCAFDDANNGVDDRDMVHFNLLTFFTVLVAFVSSLDVIRCFCTTVTDVGILLQAISGHDKHDATSRKRICLANKKAITKSILLVTFKTKK</sequence>
<dbReference type="InterPro" id="IPR036121">
    <property type="entry name" value="ATPase_F1/V1/A1_a/bsu_N_sf"/>
</dbReference>
<dbReference type="InterPro" id="IPR036928">
    <property type="entry name" value="AS_sf"/>
</dbReference>
<dbReference type="Gene3D" id="2.40.30.20">
    <property type="match status" value="1"/>
</dbReference>
<keyword evidence="6" id="KW-1185">Reference proteome</keyword>
<keyword evidence="2" id="KW-0813">Transport</keyword>
<dbReference type="InterPro" id="IPR023366">
    <property type="entry name" value="ATP_synth_asu-like_sf"/>
</dbReference>
<gene>
    <name evidence="5" type="ORF">Tco_0894247</name>
</gene>